<feature type="transmembrane region" description="Helical" evidence="16">
    <location>
        <begin position="315"/>
        <end position="338"/>
    </location>
</feature>
<dbReference type="Pfam" id="PF02302">
    <property type="entry name" value="PTS_IIB"/>
    <property type="match status" value="1"/>
</dbReference>
<keyword evidence="7" id="KW-1003">Cell membrane</keyword>
<keyword evidence="9" id="KW-0762">Sugar transport</keyword>
<name>A0A376H0D6_ENTGA</name>
<dbReference type="EC" id="2.7.1.197" evidence="4"/>
<dbReference type="InterPro" id="IPR029503">
    <property type="entry name" value="PTS_EIIB_mannitol"/>
</dbReference>
<dbReference type="GO" id="GO:0005886">
    <property type="term" value="C:plasma membrane"/>
    <property type="evidence" value="ECO:0007669"/>
    <property type="project" value="UniProtKB-SubCell"/>
</dbReference>
<dbReference type="InterPro" id="IPR013014">
    <property type="entry name" value="PTS_EIIC_2"/>
</dbReference>
<evidence type="ECO:0000256" key="13">
    <source>
        <dbReference type="ARBA" id="ARBA00022989"/>
    </source>
</evidence>
<evidence type="ECO:0000256" key="1">
    <source>
        <dbReference type="ARBA" id="ARBA00001655"/>
    </source>
</evidence>
<dbReference type="RefSeq" id="WP_082709566.1">
    <property type="nucleotide sequence ID" value="NZ_JBHULA010000030.1"/>
</dbReference>
<comment type="function">
    <text evidence="2">The phosphoenolpyruvate-dependent sugar phosphotransferase system (sugar PTS), a major carbohydrate active transport system, catalyzes the phosphorylation of incoming sugar substrates concomitantly with their translocation across the cell membrane. The enzyme II CmtAB PTS system is involved in D-mannitol transport.</text>
</comment>
<dbReference type="PROSITE" id="PS51104">
    <property type="entry name" value="PTS_EIIC_TYPE_2"/>
    <property type="match status" value="1"/>
</dbReference>
<dbReference type="EMBL" id="UFYW01000001">
    <property type="protein sequence ID" value="STD83733.1"/>
    <property type="molecule type" value="Genomic_DNA"/>
</dbReference>
<dbReference type="GO" id="GO:0022872">
    <property type="term" value="F:protein-N(PI)-phosphohistidine-mannitol phosphotransferase system transmembrane transporter activity"/>
    <property type="evidence" value="ECO:0007669"/>
    <property type="project" value="InterPro"/>
</dbReference>
<evidence type="ECO:0000313" key="19">
    <source>
        <dbReference type="EMBL" id="STD83733.1"/>
    </source>
</evidence>
<dbReference type="PROSITE" id="PS51099">
    <property type="entry name" value="PTS_EIIB_TYPE_2"/>
    <property type="match status" value="1"/>
</dbReference>
<dbReference type="GO" id="GO:0090563">
    <property type="term" value="F:protein-phosphocysteine-sugar phosphotransferase activity"/>
    <property type="evidence" value="ECO:0007669"/>
    <property type="project" value="TreeGrafter"/>
</dbReference>
<dbReference type="PANTHER" id="PTHR30181:SF2">
    <property type="entry name" value="PTS SYSTEM MANNITOL-SPECIFIC EIICBA COMPONENT"/>
    <property type="match status" value="1"/>
</dbReference>
<keyword evidence="12 16" id="KW-0812">Transmembrane</keyword>
<evidence type="ECO:0000256" key="5">
    <source>
        <dbReference type="ARBA" id="ARBA00021825"/>
    </source>
</evidence>
<keyword evidence="20" id="KW-1185">Reference proteome</keyword>
<evidence type="ECO:0000256" key="9">
    <source>
        <dbReference type="ARBA" id="ARBA00022597"/>
    </source>
</evidence>
<feature type="domain" description="PTS EIIC type-2" evidence="18">
    <location>
        <begin position="17"/>
        <end position="343"/>
    </location>
</feature>
<evidence type="ECO:0000256" key="8">
    <source>
        <dbReference type="ARBA" id="ARBA00022553"/>
    </source>
</evidence>
<reference evidence="19 20" key="1">
    <citation type="submission" date="2018-06" db="EMBL/GenBank/DDBJ databases">
        <authorList>
            <consortium name="Pathogen Informatics"/>
            <person name="Doyle S."/>
        </authorList>
    </citation>
    <scope>NUCLEOTIDE SEQUENCE [LARGE SCALE GENOMIC DNA]</scope>
    <source>
        <strain evidence="19 20">NCTC12360</strain>
    </source>
</reference>
<keyword evidence="8" id="KW-0597">Phosphoprotein</keyword>
<feature type="domain" description="PTS EIIB type-2" evidence="17">
    <location>
        <begin position="358"/>
        <end position="453"/>
    </location>
</feature>
<feature type="transmembrane region" description="Helical" evidence="16">
    <location>
        <begin position="133"/>
        <end position="157"/>
    </location>
</feature>
<keyword evidence="14 16" id="KW-0472">Membrane</keyword>
<feature type="transmembrane region" description="Helical" evidence="16">
    <location>
        <begin position="262"/>
        <end position="288"/>
    </location>
</feature>
<feature type="transmembrane region" description="Helical" evidence="16">
    <location>
        <begin position="88"/>
        <end position="112"/>
    </location>
</feature>
<dbReference type="InterPro" id="IPR036095">
    <property type="entry name" value="PTS_EIIB-like_sf"/>
</dbReference>
<evidence type="ECO:0000256" key="16">
    <source>
        <dbReference type="SAM" id="Phobius"/>
    </source>
</evidence>
<dbReference type="InterPro" id="IPR003352">
    <property type="entry name" value="PTS_EIIC"/>
</dbReference>
<comment type="catalytic activity">
    <reaction evidence="1">
        <text>D-mannitol(out) + N(pros)-phospho-L-histidyl-[protein] = D-mannitol 1-phosphate(in) + L-histidyl-[protein]</text>
        <dbReference type="Rhea" id="RHEA:33363"/>
        <dbReference type="Rhea" id="RHEA-COMP:9745"/>
        <dbReference type="Rhea" id="RHEA-COMP:9746"/>
        <dbReference type="ChEBI" id="CHEBI:16899"/>
        <dbReference type="ChEBI" id="CHEBI:29979"/>
        <dbReference type="ChEBI" id="CHEBI:61381"/>
        <dbReference type="ChEBI" id="CHEBI:64837"/>
        <dbReference type="EC" id="2.7.1.197"/>
    </reaction>
</comment>
<keyword evidence="10 19" id="KW-0808">Transferase</keyword>
<evidence type="ECO:0000256" key="7">
    <source>
        <dbReference type="ARBA" id="ARBA00022475"/>
    </source>
</evidence>
<evidence type="ECO:0000256" key="10">
    <source>
        <dbReference type="ARBA" id="ARBA00022679"/>
    </source>
</evidence>
<keyword evidence="6" id="KW-0813">Transport</keyword>
<evidence type="ECO:0000256" key="15">
    <source>
        <dbReference type="ARBA" id="ARBA00033349"/>
    </source>
</evidence>
<evidence type="ECO:0000313" key="20">
    <source>
        <dbReference type="Proteomes" id="UP000254807"/>
    </source>
</evidence>
<dbReference type="InterPro" id="IPR013011">
    <property type="entry name" value="PTS_EIIB_2"/>
</dbReference>
<proteinExistence type="predicted"/>
<keyword evidence="11" id="KW-0598">Phosphotransferase system</keyword>
<sequence length="556" mass="60916">MKGIKDRGQTIQFLKLYTHYFSDMMMPNVSIFIAWAVIAFAVPVLHADQGILIKSEEAILHFLLPILLAYTGGKMVEPTRGGVSGAIAILGMILTSQFPQVFGAMIIGPLTGGMLRFFDHIFSRKVKTGYEMLFRNFSAGLIGGLLFLCNFFVFGPLLDQLSQQSYHLVDFFLKQNLFPAIHLFLEPLKVLFFNNIINHGLFTPLGVEGASIHGTSILFLLEANPGPGLGVLFACMRYGSQKARNGATAAAFVQAIGGIHEVYFPFILMNPLLIIAPILGGATGTFIFQMSKVGLRSPASPGSILAILTNTPNHMWSGVLAGVLVSTLVSFFVAYFVLTYHSVNEKSTEGTICMDKVKRIIVACDAGMGSSAIGASLLTKHLEEAAISIPVDYKSIYQLKDGEDLLVITQSGLGALAQTKTPQAQHYFLSNFLAESEYETLVKLLKQEQETVANVSFKIGEKIPTLIFLYEGKKRGAQTMAVAIVRKIANELAIPIEVKKEDIETTQFNPEALYIVQKDFQQMAALTNVTHLVVDDLVTTSKYRQLMTEGVAYVLD</sequence>
<dbReference type="AlphaFoldDB" id="A0A376H0D6"/>
<dbReference type="Pfam" id="PF02378">
    <property type="entry name" value="PTS_EIIC"/>
    <property type="match status" value="1"/>
</dbReference>
<dbReference type="OrthoDB" id="9814222at2"/>
<dbReference type="InterPro" id="IPR050893">
    <property type="entry name" value="Sugar_PTS"/>
</dbReference>
<keyword evidence="13 16" id="KW-1133">Transmembrane helix</keyword>
<protein>
    <recommendedName>
        <fullName evidence="5">PTS system mannitol-specific EIICB component</fullName>
        <ecNumber evidence="4">2.7.1.197</ecNumber>
    </recommendedName>
    <alternativeName>
        <fullName evidence="15">EIICB-Mtl</fullName>
    </alternativeName>
</protein>
<evidence type="ECO:0000259" key="18">
    <source>
        <dbReference type="PROSITE" id="PS51104"/>
    </source>
</evidence>
<organism evidence="19 20">
    <name type="scientific">Enterococcus gallinarum</name>
    <dbReference type="NCBI Taxonomy" id="1353"/>
    <lineage>
        <taxon>Bacteria</taxon>
        <taxon>Bacillati</taxon>
        <taxon>Bacillota</taxon>
        <taxon>Bacilli</taxon>
        <taxon>Lactobacillales</taxon>
        <taxon>Enterococcaceae</taxon>
        <taxon>Enterococcus</taxon>
    </lineage>
</organism>
<evidence type="ECO:0000259" key="17">
    <source>
        <dbReference type="PROSITE" id="PS51099"/>
    </source>
</evidence>
<dbReference type="SUPFAM" id="SSF52794">
    <property type="entry name" value="PTS system IIB component-like"/>
    <property type="match status" value="1"/>
</dbReference>
<dbReference type="GO" id="GO:0009401">
    <property type="term" value="P:phosphoenolpyruvate-dependent sugar phosphotransferase system"/>
    <property type="evidence" value="ECO:0007669"/>
    <property type="project" value="UniProtKB-KW"/>
</dbReference>
<evidence type="ECO:0000256" key="12">
    <source>
        <dbReference type="ARBA" id="ARBA00022692"/>
    </source>
</evidence>
<evidence type="ECO:0000256" key="14">
    <source>
        <dbReference type="ARBA" id="ARBA00023136"/>
    </source>
</evidence>
<feature type="transmembrane region" description="Helical" evidence="16">
    <location>
        <begin position="25"/>
        <end position="46"/>
    </location>
</feature>
<comment type="subcellular location">
    <subcellularLocation>
        <location evidence="3">Cell membrane</location>
        <topology evidence="3">Multi-pass membrane protein</topology>
    </subcellularLocation>
</comment>
<gene>
    <name evidence="19" type="primary">mtlA_2</name>
    <name evidence="19" type="ORF">NCTC12360_02207</name>
</gene>
<dbReference type="Proteomes" id="UP000254807">
    <property type="component" value="Unassembled WGS sequence"/>
</dbReference>
<accession>A0A376H0D6</accession>
<dbReference type="CDD" id="cd05567">
    <property type="entry name" value="PTS_IIB_mannitol"/>
    <property type="match status" value="1"/>
</dbReference>
<evidence type="ECO:0000256" key="4">
    <source>
        <dbReference type="ARBA" id="ARBA00011909"/>
    </source>
</evidence>
<dbReference type="InterPro" id="IPR003501">
    <property type="entry name" value="PTS_EIIB_2/3"/>
</dbReference>
<evidence type="ECO:0000256" key="2">
    <source>
        <dbReference type="ARBA" id="ARBA00002434"/>
    </source>
</evidence>
<dbReference type="Gene3D" id="3.40.50.2300">
    <property type="match status" value="2"/>
</dbReference>
<evidence type="ECO:0000256" key="6">
    <source>
        <dbReference type="ARBA" id="ARBA00022448"/>
    </source>
</evidence>
<evidence type="ECO:0000256" key="3">
    <source>
        <dbReference type="ARBA" id="ARBA00004651"/>
    </source>
</evidence>
<evidence type="ECO:0000256" key="11">
    <source>
        <dbReference type="ARBA" id="ARBA00022683"/>
    </source>
</evidence>
<dbReference type="PANTHER" id="PTHR30181">
    <property type="entry name" value="MANNITOL PERMEASE IIC COMPONENT"/>
    <property type="match status" value="1"/>
</dbReference>